<evidence type="ECO:0000256" key="1">
    <source>
        <dbReference type="ARBA" id="ARBA00010528"/>
    </source>
</evidence>
<comment type="function">
    <text evidence="5">One of the primary rRNA binding proteins, this protein initially binds near the 5'-end of the 23S rRNA. It is important during the early stages of 50S assembly. It makes multiple contacts with different domains of the 23S rRNA in the assembled 50S subunit and ribosome.</text>
</comment>
<dbReference type="NCBIfam" id="TIGR03953">
    <property type="entry name" value="rplD_bact"/>
    <property type="match status" value="1"/>
</dbReference>
<reference evidence="7 8" key="1">
    <citation type="journal article" date="2014" name="ISME J.">
        <title>Candidatus Competibacter-lineage genomes retrieved from metagenomes reveal functional metabolic diversity.</title>
        <authorList>
            <person name="McIlroy S.J."/>
            <person name="Albertsen M."/>
            <person name="Andresen E.K."/>
            <person name="Saunders A.M."/>
            <person name="Kristiansen R."/>
            <person name="Stokholm-Bjerregaard M."/>
            <person name="Nielsen K.L."/>
            <person name="Nielsen P.H."/>
        </authorList>
    </citation>
    <scope>NUCLEOTIDE SEQUENCE [LARGE SCALE GENOMIC DNA]</scope>
    <source>
        <strain evidence="7 8">Run_B_J11</strain>
    </source>
</reference>
<evidence type="ECO:0000256" key="5">
    <source>
        <dbReference type="HAMAP-Rule" id="MF_01328"/>
    </source>
</evidence>
<proteinExistence type="inferred from homology"/>
<keyword evidence="5" id="KW-0694">RNA-binding</keyword>
<dbReference type="GO" id="GO:0005840">
    <property type="term" value="C:ribosome"/>
    <property type="evidence" value="ECO:0007669"/>
    <property type="project" value="UniProtKB-KW"/>
</dbReference>
<dbReference type="PANTHER" id="PTHR10746">
    <property type="entry name" value="50S RIBOSOMAL PROTEIN L4"/>
    <property type="match status" value="1"/>
</dbReference>
<keyword evidence="5" id="KW-0699">rRNA-binding</keyword>
<keyword evidence="3 5" id="KW-0687">Ribonucleoprotein</keyword>
<dbReference type="InterPro" id="IPR013005">
    <property type="entry name" value="Ribosomal_uL4-like"/>
</dbReference>
<evidence type="ECO:0000313" key="7">
    <source>
        <dbReference type="EMBL" id="CDH45304.1"/>
    </source>
</evidence>
<dbReference type="SUPFAM" id="SSF52166">
    <property type="entry name" value="Ribosomal protein L4"/>
    <property type="match status" value="1"/>
</dbReference>
<dbReference type="HAMAP" id="MF_01328_B">
    <property type="entry name" value="Ribosomal_uL4_B"/>
    <property type="match status" value="1"/>
</dbReference>
<feature type="region of interest" description="Disordered" evidence="6">
    <location>
        <begin position="51"/>
        <end position="77"/>
    </location>
</feature>
<dbReference type="Pfam" id="PF00573">
    <property type="entry name" value="Ribosomal_L4"/>
    <property type="match status" value="1"/>
</dbReference>
<evidence type="ECO:0000313" key="8">
    <source>
        <dbReference type="Proteomes" id="UP000019184"/>
    </source>
</evidence>
<accession>A0A7U7J2Q3</accession>
<comment type="similarity">
    <text evidence="1 5">Belongs to the universal ribosomal protein uL4 family.</text>
</comment>
<gene>
    <name evidence="5 7" type="primary">rplD</name>
    <name evidence="7" type="ORF">BN874_220074</name>
</gene>
<comment type="caution">
    <text evidence="7">The sequence shown here is derived from an EMBL/GenBank/DDBJ whole genome shotgun (WGS) entry which is preliminary data.</text>
</comment>
<dbReference type="InterPro" id="IPR023574">
    <property type="entry name" value="Ribosomal_uL4_dom_sf"/>
</dbReference>
<protein>
    <recommendedName>
        <fullName evidence="4 5">Large ribosomal subunit protein uL4</fullName>
    </recommendedName>
</protein>
<evidence type="ECO:0000256" key="6">
    <source>
        <dbReference type="SAM" id="MobiDB-lite"/>
    </source>
</evidence>
<dbReference type="GO" id="GO:0006412">
    <property type="term" value="P:translation"/>
    <property type="evidence" value="ECO:0007669"/>
    <property type="project" value="UniProtKB-UniRule"/>
</dbReference>
<dbReference type="RefSeq" id="WP_034432854.1">
    <property type="nucleotide sequence ID" value="NZ_CBTK010000135.1"/>
</dbReference>
<dbReference type="Proteomes" id="UP000019184">
    <property type="component" value="Unassembled WGS sequence"/>
</dbReference>
<dbReference type="OrthoDB" id="9803201at2"/>
<evidence type="ECO:0000256" key="4">
    <source>
        <dbReference type="ARBA" id="ARBA00035244"/>
    </source>
</evidence>
<keyword evidence="2 5" id="KW-0689">Ribosomal protein</keyword>
<dbReference type="GO" id="GO:1990904">
    <property type="term" value="C:ribonucleoprotein complex"/>
    <property type="evidence" value="ECO:0007669"/>
    <property type="project" value="UniProtKB-KW"/>
</dbReference>
<dbReference type="PANTHER" id="PTHR10746:SF6">
    <property type="entry name" value="LARGE RIBOSOMAL SUBUNIT PROTEIN UL4M"/>
    <property type="match status" value="1"/>
</dbReference>
<dbReference type="AlphaFoldDB" id="A0A7U7J2Q3"/>
<dbReference type="EMBL" id="CBTK010000135">
    <property type="protein sequence ID" value="CDH45304.1"/>
    <property type="molecule type" value="Genomic_DNA"/>
</dbReference>
<dbReference type="InterPro" id="IPR002136">
    <property type="entry name" value="Ribosomal_uL4"/>
</dbReference>
<evidence type="ECO:0000256" key="2">
    <source>
        <dbReference type="ARBA" id="ARBA00022980"/>
    </source>
</evidence>
<organism evidence="7 8">
    <name type="scientific">Candidatus Contendobacter odensis Run_B_J11</name>
    <dbReference type="NCBI Taxonomy" id="1400861"/>
    <lineage>
        <taxon>Bacteria</taxon>
        <taxon>Pseudomonadati</taxon>
        <taxon>Pseudomonadota</taxon>
        <taxon>Gammaproteobacteria</taxon>
        <taxon>Candidatus Competibacteraceae</taxon>
        <taxon>Candidatus Contendibacter</taxon>
    </lineage>
</organism>
<comment type="subunit">
    <text evidence="5">Part of the 50S ribosomal subunit.</text>
</comment>
<comment type="function">
    <text evidence="5">Forms part of the polypeptide exit tunnel.</text>
</comment>
<name>A0A7U7J2Q3_9GAMM</name>
<dbReference type="GO" id="GO:0003735">
    <property type="term" value="F:structural constituent of ribosome"/>
    <property type="evidence" value="ECO:0007669"/>
    <property type="project" value="InterPro"/>
</dbReference>
<dbReference type="Gene3D" id="3.40.1370.10">
    <property type="match status" value="1"/>
</dbReference>
<sequence>MELQTKNASGALSGQITVADETFAYPFNETLVHQVVVAYLAGARAGTRSQKTRAEVSGGGIKPWRQKGTGRARAGSTRGPIWRSGGVTFAAKPQDHSQKVNRKMYRAAMRSIFSELLRQDRLLVVDALELPEIKTKHMIVQLQTLGLADQHRVLLVTENVDLNLFLSARNLRGVAISDVVSLDPVSLVGSDTVVMTVGAMQRVGEWLA</sequence>
<keyword evidence="8" id="KW-1185">Reference proteome</keyword>
<dbReference type="GO" id="GO:0019843">
    <property type="term" value="F:rRNA binding"/>
    <property type="evidence" value="ECO:0007669"/>
    <property type="project" value="UniProtKB-UniRule"/>
</dbReference>
<evidence type="ECO:0000256" key="3">
    <source>
        <dbReference type="ARBA" id="ARBA00023274"/>
    </source>
</evidence>